<keyword evidence="2" id="KW-1185">Reference proteome</keyword>
<organism evidence="1 2">
    <name type="scientific">Fischerella major NIES-592</name>
    <dbReference type="NCBI Taxonomy" id="210994"/>
    <lineage>
        <taxon>Bacteria</taxon>
        <taxon>Bacillati</taxon>
        <taxon>Cyanobacteriota</taxon>
        <taxon>Cyanophyceae</taxon>
        <taxon>Nostocales</taxon>
        <taxon>Hapalosiphonaceae</taxon>
        <taxon>Fischerella</taxon>
    </lineage>
</organism>
<dbReference type="EMBL" id="MRCA01000002">
    <property type="protein sequence ID" value="OKH15462.1"/>
    <property type="molecule type" value="Genomic_DNA"/>
</dbReference>
<name>A0A1U7H2T7_9CYAN</name>
<gene>
    <name evidence="1" type="ORF">NIES592_05005</name>
</gene>
<protein>
    <submittedName>
        <fullName evidence="1">Uncharacterized protein</fullName>
    </submittedName>
</protein>
<sequence>MIQATVKLLSGNNGNMISPIFVLDRRNCSRPVAKGTFATDGKSLKTKGKKFLNAFFPCPFSGFCKKSILWLYFVKVQNRVKIPEVSILFC</sequence>
<evidence type="ECO:0000313" key="1">
    <source>
        <dbReference type="EMBL" id="OKH15462.1"/>
    </source>
</evidence>
<accession>A0A1U7H2T7</accession>
<comment type="caution">
    <text evidence="1">The sequence shown here is derived from an EMBL/GenBank/DDBJ whole genome shotgun (WGS) entry which is preliminary data.</text>
</comment>
<proteinExistence type="predicted"/>
<dbReference type="AlphaFoldDB" id="A0A1U7H2T7"/>
<dbReference type="Proteomes" id="UP000186391">
    <property type="component" value="Unassembled WGS sequence"/>
</dbReference>
<reference evidence="1 2" key="1">
    <citation type="submission" date="2016-11" db="EMBL/GenBank/DDBJ databases">
        <title>Draft Genome Sequences of Nine Cyanobacterial Strains from Diverse Habitats.</title>
        <authorList>
            <person name="Zhu T."/>
            <person name="Hou S."/>
            <person name="Lu X."/>
            <person name="Hess W.R."/>
        </authorList>
    </citation>
    <scope>NUCLEOTIDE SEQUENCE [LARGE SCALE GENOMIC DNA]</scope>
    <source>
        <strain evidence="1 2">NIES-592</strain>
    </source>
</reference>
<evidence type="ECO:0000313" key="2">
    <source>
        <dbReference type="Proteomes" id="UP000186391"/>
    </source>
</evidence>